<evidence type="ECO:0000313" key="1">
    <source>
        <dbReference type="EMBL" id="TWS25367.1"/>
    </source>
</evidence>
<dbReference type="EMBL" id="VIGV01000002">
    <property type="protein sequence ID" value="TWS25367.1"/>
    <property type="molecule type" value="Genomic_DNA"/>
</dbReference>
<comment type="caution">
    <text evidence="1">The sequence shown here is derived from an EMBL/GenBank/DDBJ whole genome shotgun (WGS) entry which is preliminary data.</text>
</comment>
<keyword evidence="2" id="KW-1185">Reference proteome</keyword>
<dbReference type="OrthoDB" id="4552871at2"/>
<gene>
    <name evidence="1" type="ORF">FK268_09255</name>
</gene>
<dbReference type="AlphaFoldDB" id="A0A5C5RQU2"/>
<reference evidence="1 2" key="1">
    <citation type="submission" date="2019-08" db="EMBL/GenBank/DDBJ databases">
        <title>Tsukamurella conjunctivitidis sp. nov., Tsukamurella assacharolytica sp. nov. and Tsukamurella sputae sp. nov. isolated from patients with conjunctivitis, bacteraemia (lymphoma) and respiratory infection (sputum) in Hong Kong.</title>
        <authorList>
            <person name="Fok K.M.N."/>
            <person name="Fong J.Y.H."/>
        </authorList>
    </citation>
    <scope>NUCLEOTIDE SEQUENCE [LARGE SCALE GENOMIC DNA]</scope>
    <source>
        <strain evidence="1 2">HKU70</strain>
    </source>
</reference>
<proteinExistence type="predicted"/>
<sequence>MITDQVDHTVAAIDEALSSEDITDLVDWQLSRYDERSGYDHHVNQPARCGHCGREEHGLAITERIESMRWQGFYDKDYRYDEDTSPLLCPGSYVPGPVGFRRAHDHEQLHASWGNALGAVTTYARGGRIEIPQGLGQDFALTTDCAAPWVVVQPNPWVRLSGVIQTSQDALAPLMESAASAWGAIQHAATVLNSTPVTVRLIDGTGRPIPLRDAKGSNLQPTDTGFTIKLDLPPRGLRAAVRDRGPGARIIVEGPAGARERIAGTVADVSLTDDGARFELDVTSEHHRLPAVYTEPEETHP</sequence>
<dbReference type="Proteomes" id="UP000319792">
    <property type="component" value="Unassembled WGS sequence"/>
</dbReference>
<evidence type="ECO:0000313" key="2">
    <source>
        <dbReference type="Proteomes" id="UP000319792"/>
    </source>
</evidence>
<accession>A0A5C5RQU2</accession>
<dbReference type="RefSeq" id="WP_146433296.1">
    <property type="nucleotide sequence ID" value="NZ_VIGV01000002.1"/>
</dbReference>
<protein>
    <submittedName>
        <fullName evidence="1">Uncharacterized protein</fullName>
    </submittedName>
</protein>
<name>A0A5C5RQU2_9ACTN</name>
<organism evidence="1 2">
    <name type="scientific">Tsukamurella sputi</name>
    <dbReference type="NCBI Taxonomy" id="2591848"/>
    <lineage>
        <taxon>Bacteria</taxon>
        <taxon>Bacillati</taxon>
        <taxon>Actinomycetota</taxon>
        <taxon>Actinomycetes</taxon>
        <taxon>Mycobacteriales</taxon>
        <taxon>Tsukamurellaceae</taxon>
        <taxon>Tsukamurella</taxon>
    </lineage>
</organism>